<dbReference type="PROSITE" id="PS50006">
    <property type="entry name" value="FHA_DOMAIN"/>
    <property type="match status" value="1"/>
</dbReference>
<sequence length="438" mass="48331">RKLTKEKVQTDGIIDCDFETSKVVEKMKQKEVLEIEHNCEENYEADIVAEADETNDSDSESSGSLATGESELMSELESGELTSESSSSDMEILGVEAMPVSYESQTEMAQDYPPCIRVIVQSSEHLKCGSLYIVTCTGGSIGRDKNKGHAIEINDVNVSKLHAEIAFDYERNCYTLSDKGSQNGTILNGNRLSQNKSESDCYDLHHDDILQIGSTTLLMHIHKGLETCDSCEPGQVQAKLKTASSIKNNYIVLSQDEKNRQRRKELKNIKKKYGLQNSYFENPGAIITNPDLCDKAYLRRQFIGSDSEHFKQHVTPASVQSPISAQNKGHKLLAKMGWKEGQGLGKNSSGIAEPINVEMRVNQSAGLGSGTDVSLSLDNVQHAGKAKRWAQARKRYEKLDVDDTNVPASVSSVKTLNISENEPHSKHPAVQPGFDSKD</sequence>
<dbReference type="EMBL" id="HACG01018278">
    <property type="protein sequence ID" value="CEK65143.1"/>
    <property type="molecule type" value="Transcribed_RNA"/>
</dbReference>
<feature type="domain" description="FHA" evidence="2">
    <location>
        <begin position="139"/>
        <end position="192"/>
    </location>
</feature>
<dbReference type="InterPro" id="IPR008984">
    <property type="entry name" value="SMAD_FHA_dom_sf"/>
</dbReference>
<accession>A0A0B6Z9D7</accession>
<feature type="domain" description="G-patch" evidence="3">
    <location>
        <begin position="325"/>
        <end position="372"/>
    </location>
</feature>
<organism evidence="4">
    <name type="scientific">Arion vulgaris</name>
    <dbReference type="NCBI Taxonomy" id="1028688"/>
    <lineage>
        <taxon>Eukaryota</taxon>
        <taxon>Metazoa</taxon>
        <taxon>Spiralia</taxon>
        <taxon>Lophotrochozoa</taxon>
        <taxon>Mollusca</taxon>
        <taxon>Gastropoda</taxon>
        <taxon>Heterobranchia</taxon>
        <taxon>Euthyneura</taxon>
        <taxon>Panpulmonata</taxon>
        <taxon>Eupulmonata</taxon>
        <taxon>Stylommatophora</taxon>
        <taxon>Helicina</taxon>
        <taxon>Arionoidea</taxon>
        <taxon>Arionidae</taxon>
        <taxon>Arion</taxon>
    </lineage>
</organism>
<feature type="compositionally biased region" description="Low complexity" evidence="1">
    <location>
        <begin position="79"/>
        <end position="89"/>
    </location>
</feature>
<dbReference type="SUPFAM" id="SSF49879">
    <property type="entry name" value="SMAD/FHA domain"/>
    <property type="match status" value="1"/>
</dbReference>
<dbReference type="GO" id="GO:0003676">
    <property type="term" value="F:nucleic acid binding"/>
    <property type="evidence" value="ECO:0007669"/>
    <property type="project" value="InterPro"/>
</dbReference>
<evidence type="ECO:0000313" key="4">
    <source>
        <dbReference type="EMBL" id="CEK65143.1"/>
    </source>
</evidence>
<dbReference type="Gene3D" id="2.60.200.20">
    <property type="match status" value="1"/>
</dbReference>
<feature type="compositionally biased region" description="Acidic residues" evidence="1">
    <location>
        <begin position="44"/>
        <end position="59"/>
    </location>
</feature>
<dbReference type="Pfam" id="PF01585">
    <property type="entry name" value="G-patch"/>
    <property type="match status" value="1"/>
</dbReference>
<reference evidence="4" key="1">
    <citation type="submission" date="2014-12" db="EMBL/GenBank/DDBJ databases">
        <title>Insight into the proteome of Arion vulgaris.</title>
        <authorList>
            <person name="Aradska J."/>
            <person name="Bulat T."/>
            <person name="Smidak R."/>
            <person name="Sarate P."/>
            <person name="Gangsoo J."/>
            <person name="Sialana F."/>
            <person name="Bilban M."/>
            <person name="Lubec G."/>
        </authorList>
    </citation>
    <scope>NUCLEOTIDE SEQUENCE</scope>
    <source>
        <tissue evidence="4">Skin</tissue>
    </source>
</reference>
<feature type="region of interest" description="Disordered" evidence="1">
    <location>
        <begin position="44"/>
        <end position="89"/>
    </location>
</feature>
<dbReference type="InterPro" id="IPR000253">
    <property type="entry name" value="FHA_dom"/>
</dbReference>
<dbReference type="Pfam" id="PF00498">
    <property type="entry name" value="FHA"/>
    <property type="match status" value="1"/>
</dbReference>
<feature type="region of interest" description="Disordered" evidence="1">
    <location>
        <begin position="418"/>
        <end position="438"/>
    </location>
</feature>
<protein>
    <recommendedName>
        <fullName evidence="5">Angiogenic factor with G patch and FHA domains 1</fullName>
    </recommendedName>
</protein>
<dbReference type="SMART" id="SM00240">
    <property type="entry name" value="FHA"/>
    <property type="match status" value="1"/>
</dbReference>
<evidence type="ECO:0000259" key="2">
    <source>
        <dbReference type="PROSITE" id="PS50006"/>
    </source>
</evidence>
<dbReference type="SMART" id="SM00443">
    <property type="entry name" value="G_patch"/>
    <property type="match status" value="1"/>
</dbReference>
<name>A0A0B6Z9D7_9EUPU</name>
<dbReference type="CDD" id="cd22686">
    <property type="entry name" value="FHA_AGGF1"/>
    <property type="match status" value="1"/>
</dbReference>
<dbReference type="InterPro" id="IPR053027">
    <property type="entry name" value="AGGF1"/>
</dbReference>
<evidence type="ECO:0000256" key="1">
    <source>
        <dbReference type="SAM" id="MobiDB-lite"/>
    </source>
</evidence>
<dbReference type="PANTHER" id="PTHR23106:SF24">
    <property type="entry name" value="ANGIOGENIC FACTOR WITH G PATCH AND FHA DOMAINS 1"/>
    <property type="match status" value="1"/>
</dbReference>
<gene>
    <name evidence="4" type="primary">ORF54064</name>
</gene>
<proteinExistence type="predicted"/>
<dbReference type="InterPro" id="IPR000467">
    <property type="entry name" value="G_patch_dom"/>
</dbReference>
<evidence type="ECO:0008006" key="5">
    <source>
        <dbReference type="Google" id="ProtNLM"/>
    </source>
</evidence>
<dbReference type="PANTHER" id="PTHR23106">
    <property type="entry name" value="ANGIOGENIC FACTOR WITH G PATCH AND FHA DOMAINS 1"/>
    <property type="match status" value="1"/>
</dbReference>
<dbReference type="AlphaFoldDB" id="A0A0B6Z9D7"/>
<feature type="non-terminal residue" evidence="4">
    <location>
        <position position="1"/>
    </location>
</feature>
<evidence type="ECO:0000259" key="3">
    <source>
        <dbReference type="PROSITE" id="PS50174"/>
    </source>
</evidence>
<dbReference type="PROSITE" id="PS50174">
    <property type="entry name" value="G_PATCH"/>
    <property type="match status" value="1"/>
</dbReference>